<accession>A0A430QB52</accession>
<dbReference type="InterPro" id="IPR041466">
    <property type="entry name" value="Dynein_AAA5_ext"/>
</dbReference>
<dbReference type="InterPro" id="IPR024317">
    <property type="entry name" value="Dynein_heavy_chain_D4_dom"/>
</dbReference>
<evidence type="ECO:0000256" key="11">
    <source>
        <dbReference type="ARBA" id="ARBA00022840"/>
    </source>
</evidence>
<evidence type="ECO:0000256" key="7">
    <source>
        <dbReference type="ARBA" id="ARBA00022737"/>
    </source>
</evidence>
<dbReference type="Pfam" id="PF12780">
    <property type="entry name" value="AAA_8"/>
    <property type="match status" value="1"/>
</dbReference>
<dbReference type="SUPFAM" id="SSF52540">
    <property type="entry name" value="P-loop containing nucleoside triphosphate hydrolases"/>
    <property type="match status" value="3"/>
</dbReference>
<proteinExistence type="inferred from homology"/>
<keyword evidence="19" id="KW-0206">Cytoskeleton</keyword>
<keyword evidence="21" id="KW-0966">Cell projection</keyword>
<dbReference type="FunFam" id="3.40.50.300:FF:000044">
    <property type="entry name" value="Dynein heavy chain 5, axonemal"/>
    <property type="match status" value="1"/>
</dbReference>
<dbReference type="InterPro" id="IPR026983">
    <property type="entry name" value="DHC"/>
</dbReference>
<keyword evidence="15" id="KW-0969">Cilium</keyword>
<dbReference type="Gene3D" id="3.40.50.300">
    <property type="entry name" value="P-loop containing nucleotide triphosphate hydrolases"/>
    <property type="match status" value="4"/>
</dbReference>
<dbReference type="Pfam" id="PF08393">
    <property type="entry name" value="DHC_N2"/>
    <property type="match status" value="1"/>
</dbReference>
<dbReference type="InterPro" id="IPR035699">
    <property type="entry name" value="AAA_6"/>
</dbReference>
<keyword evidence="13" id="KW-0243">Dynein</keyword>
<evidence type="ECO:0000256" key="8">
    <source>
        <dbReference type="ARBA" id="ARBA00022741"/>
    </source>
</evidence>
<evidence type="ECO:0000256" key="23">
    <source>
        <dbReference type="SAM" id="MobiDB-lite"/>
    </source>
</evidence>
<comment type="caution">
    <text evidence="25">The sequence shown here is derived from an EMBL/GenBank/DDBJ whole genome shotgun (WGS) entry which is preliminary data.</text>
</comment>
<dbReference type="Proteomes" id="UP000290809">
    <property type="component" value="Unassembled WGS sequence"/>
</dbReference>
<keyword evidence="10" id="KW-0862">Zinc</keyword>
<dbReference type="Gene3D" id="1.10.8.710">
    <property type="match status" value="1"/>
</dbReference>
<protein>
    <submittedName>
        <fullName evidence="25">Dynein heavy chain, axonemal</fullName>
    </submittedName>
</protein>
<dbReference type="GO" id="GO:0005634">
    <property type="term" value="C:nucleus"/>
    <property type="evidence" value="ECO:0007669"/>
    <property type="project" value="UniProtKB-SubCell"/>
</dbReference>
<dbReference type="GO" id="GO:0007018">
    <property type="term" value="P:microtubule-based movement"/>
    <property type="evidence" value="ECO:0007669"/>
    <property type="project" value="InterPro"/>
</dbReference>
<evidence type="ECO:0000313" key="26">
    <source>
        <dbReference type="Proteomes" id="UP000290809"/>
    </source>
</evidence>
<dbReference type="GO" id="GO:0045505">
    <property type="term" value="F:dynein intermediate chain binding"/>
    <property type="evidence" value="ECO:0007669"/>
    <property type="project" value="InterPro"/>
</dbReference>
<dbReference type="STRING" id="6184.A0A430QB52"/>
<dbReference type="PANTHER" id="PTHR22878:SF63">
    <property type="entry name" value="DYNEIN AXONEMAL HEAVY CHAIN 10"/>
    <property type="match status" value="1"/>
</dbReference>
<dbReference type="SUPFAM" id="SSF57667">
    <property type="entry name" value="beta-beta-alpha zinc fingers"/>
    <property type="match status" value="2"/>
</dbReference>
<evidence type="ECO:0000256" key="6">
    <source>
        <dbReference type="ARBA" id="ARBA00022723"/>
    </source>
</evidence>
<evidence type="ECO:0000256" key="15">
    <source>
        <dbReference type="ARBA" id="ARBA00023069"/>
    </source>
</evidence>
<keyword evidence="5" id="KW-0493">Microtubule</keyword>
<evidence type="ECO:0000256" key="3">
    <source>
        <dbReference type="ARBA" id="ARBA00008887"/>
    </source>
</evidence>
<evidence type="ECO:0000256" key="18">
    <source>
        <dbReference type="ARBA" id="ARBA00023175"/>
    </source>
</evidence>
<dbReference type="Pfam" id="PF25007">
    <property type="entry name" value="DYH2-5-8_CC"/>
    <property type="match status" value="1"/>
</dbReference>
<dbReference type="PANTHER" id="PTHR22878">
    <property type="entry name" value="DYNEIN HEAVY CHAIN 6, AXONEMAL-LIKE-RELATED"/>
    <property type="match status" value="1"/>
</dbReference>
<evidence type="ECO:0000256" key="4">
    <source>
        <dbReference type="ARBA" id="ARBA00022490"/>
    </source>
</evidence>
<keyword evidence="8" id="KW-0547">Nucleotide-binding</keyword>
<dbReference type="Gene3D" id="1.10.287.2620">
    <property type="match status" value="1"/>
</dbReference>
<evidence type="ECO:0000256" key="1">
    <source>
        <dbReference type="ARBA" id="ARBA00004123"/>
    </source>
</evidence>
<dbReference type="Pfam" id="PF00096">
    <property type="entry name" value="zf-C2H2"/>
    <property type="match status" value="1"/>
</dbReference>
<dbReference type="GO" id="GO:0051959">
    <property type="term" value="F:dynein light intermediate chain binding"/>
    <property type="evidence" value="ECO:0007669"/>
    <property type="project" value="InterPro"/>
</dbReference>
<dbReference type="GO" id="GO:0005874">
    <property type="term" value="C:microtubule"/>
    <property type="evidence" value="ECO:0007669"/>
    <property type="project" value="UniProtKB-KW"/>
</dbReference>
<evidence type="ECO:0000256" key="21">
    <source>
        <dbReference type="ARBA" id="ARBA00023273"/>
    </source>
</evidence>
<dbReference type="FunFam" id="3.30.160.60:FF:000646">
    <property type="entry name" value="Myeloid zinc finger 1"/>
    <property type="match status" value="1"/>
</dbReference>
<dbReference type="InterPro" id="IPR013087">
    <property type="entry name" value="Znf_C2H2_type"/>
</dbReference>
<organism evidence="25 26">
    <name type="scientific">Schistosoma bovis</name>
    <name type="common">Blood fluke</name>
    <dbReference type="NCBI Taxonomy" id="6184"/>
    <lineage>
        <taxon>Eukaryota</taxon>
        <taxon>Metazoa</taxon>
        <taxon>Spiralia</taxon>
        <taxon>Lophotrochozoa</taxon>
        <taxon>Platyhelminthes</taxon>
        <taxon>Trematoda</taxon>
        <taxon>Digenea</taxon>
        <taxon>Strigeidida</taxon>
        <taxon>Schistosomatoidea</taxon>
        <taxon>Schistosomatidae</taxon>
        <taxon>Schistosoma</taxon>
    </lineage>
</organism>
<evidence type="ECO:0000256" key="20">
    <source>
        <dbReference type="ARBA" id="ARBA00023242"/>
    </source>
</evidence>
<gene>
    <name evidence="25" type="ORF">DC041_0004515</name>
</gene>
<keyword evidence="6" id="KW-0479">Metal-binding</keyword>
<dbReference type="GO" id="GO:0005930">
    <property type="term" value="C:axoneme"/>
    <property type="evidence" value="ECO:0007669"/>
    <property type="project" value="UniProtKB-SubCell"/>
</dbReference>
<dbReference type="Pfam" id="PF12774">
    <property type="entry name" value="AAA_6"/>
    <property type="match status" value="1"/>
</dbReference>
<dbReference type="PROSITE" id="PS50157">
    <property type="entry name" value="ZINC_FINGER_C2H2_2"/>
    <property type="match status" value="2"/>
</dbReference>
<name>A0A430QB52_SCHBO</name>
<dbReference type="Pfam" id="PF08385">
    <property type="entry name" value="DHC_N1"/>
    <property type="match status" value="1"/>
</dbReference>
<dbReference type="FunFam" id="1.10.8.710:FF:000002">
    <property type="entry name" value="dynein heavy chain 17, axonemal"/>
    <property type="match status" value="1"/>
</dbReference>
<evidence type="ECO:0000313" key="25">
    <source>
        <dbReference type="EMBL" id="RTG84948.1"/>
    </source>
</evidence>
<dbReference type="SMART" id="SM00355">
    <property type="entry name" value="ZnF_C2H2"/>
    <property type="match status" value="2"/>
</dbReference>
<keyword evidence="12" id="KW-0805">Transcription regulation</keyword>
<keyword evidence="20" id="KW-0539">Nucleus</keyword>
<dbReference type="Pfam" id="PF17852">
    <property type="entry name" value="Dynein_AAA_lid"/>
    <property type="match status" value="1"/>
</dbReference>
<dbReference type="InterPro" id="IPR013602">
    <property type="entry name" value="Dynein_heavy_linker"/>
</dbReference>
<dbReference type="InterPro" id="IPR013594">
    <property type="entry name" value="Dynein_heavy_tail"/>
</dbReference>
<dbReference type="GO" id="GO:0008270">
    <property type="term" value="F:zinc ion binding"/>
    <property type="evidence" value="ECO:0007669"/>
    <property type="project" value="UniProtKB-KW"/>
</dbReference>
<dbReference type="Pfam" id="PF12775">
    <property type="entry name" value="AAA_7"/>
    <property type="match status" value="1"/>
</dbReference>
<dbReference type="FunFam" id="3.40.50.300:FF:001855">
    <property type="entry name" value="Dynein axonemal heavy chain 10"/>
    <property type="match status" value="1"/>
</dbReference>
<feature type="domain" description="C2H2-type" evidence="24">
    <location>
        <begin position="2544"/>
        <end position="2568"/>
    </location>
</feature>
<keyword evidence="14" id="KW-0175">Coiled coil</keyword>
<evidence type="ECO:0000256" key="19">
    <source>
        <dbReference type="ARBA" id="ARBA00023212"/>
    </source>
</evidence>
<evidence type="ECO:0000259" key="24">
    <source>
        <dbReference type="PROSITE" id="PS50157"/>
    </source>
</evidence>
<dbReference type="InterPro" id="IPR043157">
    <property type="entry name" value="Dynein_AAA1S"/>
</dbReference>
<dbReference type="GO" id="GO:0030286">
    <property type="term" value="C:dynein complex"/>
    <property type="evidence" value="ECO:0007669"/>
    <property type="project" value="UniProtKB-KW"/>
</dbReference>
<dbReference type="GO" id="GO:0005524">
    <property type="term" value="F:ATP binding"/>
    <property type="evidence" value="ECO:0007669"/>
    <property type="project" value="UniProtKB-KW"/>
</dbReference>
<dbReference type="FunFam" id="1.20.140.100:FF:000001">
    <property type="entry name" value="dynein heavy chain 17, axonemal"/>
    <property type="match status" value="1"/>
</dbReference>
<dbReference type="PROSITE" id="PS00028">
    <property type="entry name" value="ZINC_FINGER_C2H2_1"/>
    <property type="match status" value="1"/>
</dbReference>
<evidence type="ECO:0000256" key="13">
    <source>
        <dbReference type="ARBA" id="ARBA00023017"/>
    </source>
</evidence>
<dbReference type="GO" id="GO:0003677">
    <property type="term" value="F:DNA binding"/>
    <property type="evidence" value="ECO:0007669"/>
    <property type="project" value="UniProtKB-KW"/>
</dbReference>
<dbReference type="InterPro" id="IPR027417">
    <property type="entry name" value="P-loop_NTPase"/>
</dbReference>
<evidence type="ECO:0000256" key="16">
    <source>
        <dbReference type="ARBA" id="ARBA00023125"/>
    </source>
</evidence>
<evidence type="ECO:0000256" key="5">
    <source>
        <dbReference type="ARBA" id="ARBA00022701"/>
    </source>
</evidence>
<evidence type="ECO:0000256" key="10">
    <source>
        <dbReference type="ARBA" id="ARBA00022833"/>
    </source>
</evidence>
<dbReference type="EMBL" id="QMKO01002066">
    <property type="protein sequence ID" value="RTG84948.1"/>
    <property type="molecule type" value="Genomic_DNA"/>
</dbReference>
<feature type="domain" description="C2H2-type" evidence="24">
    <location>
        <begin position="2573"/>
        <end position="2600"/>
    </location>
</feature>
<comment type="similarity">
    <text evidence="3">Belongs to the dynein heavy chain family.</text>
</comment>
<keyword evidence="11" id="KW-0067">ATP-binding</keyword>
<keyword evidence="16" id="KW-0238">DNA-binding</keyword>
<dbReference type="FunFam" id="1.20.58.1120:FF:000008">
    <property type="entry name" value="Dynein heavy chain 10, axonemal"/>
    <property type="match status" value="1"/>
</dbReference>
<keyword evidence="9 22" id="KW-0863">Zinc-finger</keyword>
<comment type="subcellular location">
    <subcellularLocation>
        <location evidence="2">Cytoplasm</location>
        <location evidence="2">Cytoskeleton</location>
        <location evidence="2">Cilium axoneme</location>
    </subcellularLocation>
    <subcellularLocation>
        <location evidence="1">Nucleus</location>
    </subcellularLocation>
</comment>
<evidence type="ECO:0000256" key="2">
    <source>
        <dbReference type="ARBA" id="ARBA00004430"/>
    </source>
</evidence>
<feature type="region of interest" description="Disordered" evidence="23">
    <location>
        <begin position="112"/>
        <end position="134"/>
    </location>
</feature>
<dbReference type="Gene3D" id="1.20.140.100">
    <property type="entry name" value="Dynein heavy chain, N-terminal domain 2"/>
    <property type="match status" value="1"/>
</dbReference>
<keyword evidence="7" id="KW-0677">Repeat</keyword>
<keyword evidence="4" id="KW-0963">Cytoplasm</keyword>
<dbReference type="InterPro" id="IPR056759">
    <property type="entry name" value="DYH2-5-8_CC"/>
</dbReference>
<keyword evidence="26" id="KW-1185">Reference proteome</keyword>
<sequence length="2766" mass="321612">MDDTRIEWMKHVIYKGLNLVDNDIFLEFLERNDNENELELAKFLNDSPKDEYQILIFYKTFYEEEVEEILEMPRKQSTNGLTDVDGEVQYEQTNNNLDNPEEMTTNRKEIPDEITTNNNNTNNNEMNEKGDDSLIDETDTSLKYTTIINRKTIWRTRLSMKNTSVDVGALTEEYVYFIRITKGYINAPNDLKQTFNFMPSQMQWGYMRGSFLQNLQNLLKQIYSPLLKDQQLMLHENNQYQQELEISEKDQSELSENKIKEQQEDEEMKQIVETKDEFLINTRKFCRIVETTIHQLNSDIVLDVPNIDVTEDDLEIIRQTLDILLEKKPSDNSPLSLIDYWRDRNLILGTLIEQLKRSNVIRFYHLHQILENDTYNALFSETNSLYVQARDNVKFLSLLERHFKTLTFGNKIESLIDIIHPLIQTFHMIWVLSRYYNRDENMVQLFERTALAITNRVIHAVNFPNVFRSDLKQSISLMKTIINLLNHWKNVYYEKRSEIETVGRDARWEFDKVKLFGYTDYTCLICENLLEILITIKDFRNIFSSELKSVTCDTKKIDEASQRVNNMIEMFCQMKMDPFNKENKNWWYKELEKFHNLVEHLEYEANSLINDSFTLLRSSESVFDVWCKFRHIKTRSKIHNLLNEKFIDILKQYEKELINISSIFYQNAILPPFHNEQQNEIMIRILTKFIPPISGLIQWERYLLNCIKKPILKFLKINELMKNDEGKSIRNQYIIIGKQMKNYEEQLYKYWLIQIEQSFDQYLNQTLLKQQDLIKSSMITRISSLPISRLSLNSSSKSEQNTNELSRIAMEFSKCLIDLHRLLSLLLWCSFYYKESSYIVYVEKLKFLVKRCHELFTQLDPVELTILESYIINLRTTMKPGWDILNWKSLGINEFITKVEEELNRFASVCNLCKKTAADIEARLELIGSADLFPTPKWTDEYQKTAMGEYFTCKMVIRNLQSYLNRISRQQEPLFAVDLMLAGTDVVGNPQPAELYRLVIQELRDAIESTRVFVRWYRGSCVIAPGVKIDGSEDLHYFTFYEEIAKSSEVADLVQQIAKVYANTVEKLTQVEKWMETPRTAIEIHEKILEMNNKLNDLCETPELLNIGCIQLRLKSLIHNIHEHNRKWTIAYGKQLHDIGKEMLTSLHEEFKHRSEDLEDVPTTLTELKDILRAIHEIRLTTLETEEKLIDIEERYRLLNYHNLPVPENEIESVKSLRSLWMNLLKFANYKEHTLSRIKNKFAKITLEDITKFNQLEYHAELNELEIKRKELTSAEQLFNLPLTQYPQLINIQKELNGLDQDLNISILQSGIEKYLKDLRNLPKSVRTLPIGRVVFEQIRTFRDSLPLFLDLKNEALRERHWNELMRKTGQTFDMNPETFTLANIFSMELHRFTDQISEIGVKEVEETWQNLNFNVINYVKAGQNRGYVLGALDDIIQILEDNSMNLQSMASSKFIGPFLSTVQLWEKNLSIISEIIEVWLIVQRKWMYLEGIFIGGDIRAQLPEEAAKFDNIDKMFKKMFDNIASLKFSKQSSKSGSNFVEMTAMNSAEGEVMEFRQPQPVTGNVENWMTAMEQEMKRSNRLITKEAVFYYRSSKSRVEWMFDYQGMVVLATNQIWWTWEIENVFRKIASGNKNAMKDYSQMLQQQLDDIVLCVRSPLKKNDRNKLTTVLIVDVHARDIVSDFVRDSIMDATEFQWESQLRFYWSKSTDNLIIKQCTGQFNYGYEYMGLNGRLVITPLTDRIYLTLTQALSMFLGGAPAGPAGTGKTETTKDLAKALGLLCIVTNCGEGMDYKAVGKILSGLCQCGAWGCFDEFNRIDASVLSVISTQLKVIQTALINHVKDFLFEGISIKLDSRVGIFITMNPGYAGRTELPESVKALFRPVVVIVPDLQQICEIMLFSQGFLSAKILAKKMTTLYRLAREQLSKQHHYDFGLRALKSVLVMAGDLRRDAPELPEDVVLMRALRDMNLPKFIFEDAPLFLALIQDLFPGLNCPRVRYPELNDAVELCLNKKGYTENPIQADKVVQLYETMKTRHTTMVVGPTGGGKTVVINALCDAQTYMGLPTKLYTLNPKDRSVIELYGILDPNSRDWTDGLLSNIFREINRPTDKQERRYILFDGDVDALWVENMNSVMDDNRLLTLANGERIRLQSHCALLFEVGDLQYASPATVSRCGMVYIDPKYLGYEPYWKKWLSQRTTQYERTILNELYNKYIPPIIDRIVEGIADGEQVERLKRVIPLTDLNLLIQFCYLLDCLLININEQTDYALIESIFLFSIYFCIGGALVEEEREKFDNYVKYLAGLPGPAVEETLNNPAAAGTIPSVEPSLFDYYFDIEKHVWIPWRQLVPTYIHNKSIKFSEILVPTIETVRINWFIEKLVHIHRPLLLVGETGTSKTAICQRFLRDIDQDRNQYIAYDSNLVIDVTRSPTYRFGGSQSFQGHSRVTFKRLPQSIIRPSMDESETLFVASPRFNVANVIKNDTFTPSGSVLTVLSPNAKHQTVACQNNQLPTIAPAPGCLESSGSNDINPPVVYGSSNSSNMLRTVPCPHKGCGKLFRDNSAMRKHLHTHGPRVHVCAECGKAFVESSKLKRHQLVHTDELLQENCKEIKEYVTKMPILFGDYRNAMDESEIRLYEDMIDYENCRTIAQEILENYNESIGQLQMILFNDAIEHFTRIERVLRMENGHALLVGVGGSGKQSLTRLATYAANSTLFEIQLCRGYGEREFREELKTLYLRLGIENKSTVFMFTDQHVVEEDTFLKNLGKTI</sequence>
<dbReference type="InterPro" id="IPR042222">
    <property type="entry name" value="Dynein_2_N"/>
</dbReference>
<keyword evidence="17" id="KW-0804">Transcription</keyword>
<dbReference type="InterPro" id="IPR036236">
    <property type="entry name" value="Znf_C2H2_sf"/>
</dbReference>
<dbReference type="Gene3D" id="3.30.160.60">
    <property type="entry name" value="Classic Zinc Finger"/>
    <property type="match status" value="2"/>
</dbReference>
<evidence type="ECO:0000256" key="14">
    <source>
        <dbReference type="ARBA" id="ARBA00023054"/>
    </source>
</evidence>
<dbReference type="Gene3D" id="1.20.58.1120">
    <property type="match status" value="1"/>
</dbReference>
<keyword evidence="18" id="KW-0505">Motor protein</keyword>
<evidence type="ECO:0000256" key="9">
    <source>
        <dbReference type="ARBA" id="ARBA00022771"/>
    </source>
</evidence>
<evidence type="ECO:0000256" key="12">
    <source>
        <dbReference type="ARBA" id="ARBA00023015"/>
    </source>
</evidence>
<feature type="compositionally biased region" description="Low complexity" evidence="23">
    <location>
        <begin position="115"/>
        <end position="124"/>
    </location>
</feature>
<reference evidence="25 26" key="1">
    <citation type="journal article" date="2019" name="PLoS Pathog.">
        <title>Genome sequence of the bovine parasite Schistosoma bovis Tanzania.</title>
        <authorList>
            <person name="Oey H."/>
            <person name="Zakrzewski M."/>
            <person name="Gobert G."/>
            <person name="Gravermann K."/>
            <person name="Stoye J."/>
            <person name="Jones M."/>
            <person name="Mcmanus D."/>
            <person name="Krause L."/>
        </authorList>
    </citation>
    <scope>NUCLEOTIDE SEQUENCE [LARGE SCALE GENOMIC DNA]</scope>
    <source>
        <strain evidence="25 26">TAN1997</strain>
    </source>
</reference>
<evidence type="ECO:0000256" key="17">
    <source>
        <dbReference type="ARBA" id="ARBA00023163"/>
    </source>
</evidence>
<evidence type="ECO:0000256" key="22">
    <source>
        <dbReference type="PROSITE-ProRule" id="PRU00042"/>
    </source>
</evidence>